<keyword evidence="10" id="KW-1185">Reference proteome</keyword>
<sequence>MYASAATRPFQSSEYQYSTNNPPWQKLLWVKQNYPDNYVDNTFLDELQRNVNVRSYDYWTMVYESGVITQHISSVVIFIAIFIYLQIHSISGNHLIWAGSLLTGIGYIIWDLTLLKTRSNHEFKRQRVAKSAFFFFVTLLGLSPILKTLTSQTSDDTIWALTVCCFLANVLFHDYKTQANSIKIPGSLSTNAAIFASVLLASRLDTNFDVFGLLSFAVEWFSLFPIFRRYLKDLSPKIQIGVTIAMLLTCVALFVHISKAVAFIYVLGFCFLTFICPYWLIFIQKYKKYVYTPVHYLIDTYIFLINSEIHGPWDEARPRLQRPRRNIYRKRSN</sequence>
<evidence type="ECO:0000256" key="8">
    <source>
        <dbReference type="SAM" id="Phobius"/>
    </source>
</evidence>
<feature type="transmembrane region" description="Helical" evidence="8">
    <location>
        <begin position="95"/>
        <end position="115"/>
    </location>
</feature>
<dbReference type="Pfam" id="PF06432">
    <property type="entry name" value="GPI2"/>
    <property type="match status" value="1"/>
</dbReference>
<proteinExistence type="inferred from homology"/>
<feature type="transmembrane region" description="Helical" evidence="8">
    <location>
        <begin position="71"/>
        <end position="89"/>
    </location>
</feature>
<protein>
    <recommendedName>
        <fullName evidence="11">Phosphatidylinositol N-acetylglucosaminyltransferase subunit C</fullName>
    </recommendedName>
</protein>
<dbReference type="PANTHER" id="PTHR12982:SF0">
    <property type="entry name" value="PHOSPHATIDYLINOSITOL N-ACETYLGLUCOSAMINYLTRANSFERASE SUBUNIT C"/>
    <property type="match status" value="1"/>
</dbReference>
<dbReference type="AlphaFoldDB" id="A0A8H7V360"/>
<feature type="transmembrane region" description="Helical" evidence="8">
    <location>
        <begin position="127"/>
        <end position="146"/>
    </location>
</feature>
<dbReference type="PIRSF" id="PIRSF016104">
    <property type="entry name" value="GPI2"/>
    <property type="match status" value="1"/>
</dbReference>
<keyword evidence="6 8" id="KW-1133">Transmembrane helix</keyword>
<feature type="transmembrane region" description="Helical" evidence="8">
    <location>
        <begin position="263"/>
        <end position="283"/>
    </location>
</feature>
<reference evidence="9" key="1">
    <citation type="submission" date="2020-12" db="EMBL/GenBank/DDBJ databases">
        <title>Metabolic potential, ecology and presence of endohyphal bacteria is reflected in genomic diversity of Mucoromycotina.</title>
        <authorList>
            <person name="Muszewska A."/>
            <person name="Okrasinska A."/>
            <person name="Steczkiewicz K."/>
            <person name="Drgas O."/>
            <person name="Orlowska M."/>
            <person name="Perlinska-Lenart U."/>
            <person name="Aleksandrzak-Piekarczyk T."/>
            <person name="Szatraj K."/>
            <person name="Zielenkiewicz U."/>
            <person name="Pilsyk S."/>
            <person name="Malc E."/>
            <person name="Mieczkowski P."/>
            <person name="Kruszewska J.S."/>
            <person name="Biernat P."/>
            <person name="Pawlowska J."/>
        </authorList>
    </citation>
    <scope>NUCLEOTIDE SEQUENCE</scope>
    <source>
        <strain evidence="9">WA0000017839</strain>
    </source>
</reference>
<gene>
    <name evidence="9" type="ORF">INT47_003879</name>
</gene>
<comment type="pathway">
    <text evidence="2">Glycolipid biosynthesis; glycosylphosphatidylinositol-anchor biosynthesis.</text>
</comment>
<name>A0A8H7V360_9FUNG</name>
<evidence type="ECO:0000256" key="4">
    <source>
        <dbReference type="ARBA" id="ARBA00022502"/>
    </source>
</evidence>
<accession>A0A8H7V360</accession>
<dbReference type="UniPathway" id="UPA00196"/>
<comment type="subcellular location">
    <subcellularLocation>
        <location evidence="1">Membrane</location>
        <topology evidence="1">Multi-pass membrane protein</topology>
    </subcellularLocation>
</comment>
<organism evidence="9 10">
    <name type="scientific">Mucor saturninus</name>
    <dbReference type="NCBI Taxonomy" id="64648"/>
    <lineage>
        <taxon>Eukaryota</taxon>
        <taxon>Fungi</taxon>
        <taxon>Fungi incertae sedis</taxon>
        <taxon>Mucoromycota</taxon>
        <taxon>Mucoromycotina</taxon>
        <taxon>Mucoromycetes</taxon>
        <taxon>Mucorales</taxon>
        <taxon>Mucorineae</taxon>
        <taxon>Mucoraceae</taxon>
        <taxon>Mucor</taxon>
    </lineage>
</organism>
<keyword evidence="4" id="KW-0337">GPI-anchor biosynthesis</keyword>
<keyword evidence="7 8" id="KW-0472">Membrane</keyword>
<evidence type="ECO:0000256" key="5">
    <source>
        <dbReference type="ARBA" id="ARBA00022692"/>
    </source>
</evidence>
<evidence type="ECO:0000256" key="2">
    <source>
        <dbReference type="ARBA" id="ARBA00004687"/>
    </source>
</evidence>
<evidence type="ECO:0000313" key="10">
    <source>
        <dbReference type="Proteomes" id="UP000603453"/>
    </source>
</evidence>
<comment type="similarity">
    <text evidence="3">Belongs to the PIGC family.</text>
</comment>
<evidence type="ECO:0008006" key="11">
    <source>
        <dbReference type="Google" id="ProtNLM"/>
    </source>
</evidence>
<evidence type="ECO:0000256" key="3">
    <source>
        <dbReference type="ARBA" id="ARBA00008321"/>
    </source>
</evidence>
<feature type="transmembrane region" description="Helical" evidence="8">
    <location>
        <begin position="158"/>
        <end position="175"/>
    </location>
</feature>
<dbReference type="GO" id="GO:0006506">
    <property type="term" value="P:GPI anchor biosynthetic process"/>
    <property type="evidence" value="ECO:0007669"/>
    <property type="project" value="UniProtKB-UniPathway"/>
</dbReference>
<dbReference type="EMBL" id="JAEPRD010000069">
    <property type="protein sequence ID" value="KAG2201653.1"/>
    <property type="molecule type" value="Genomic_DNA"/>
</dbReference>
<feature type="transmembrane region" description="Helical" evidence="8">
    <location>
        <begin position="239"/>
        <end position="257"/>
    </location>
</feature>
<evidence type="ECO:0000256" key="7">
    <source>
        <dbReference type="ARBA" id="ARBA00023136"/>
    </source>
</evidence>
<dbReference type="InterPro" id="IPR009450">
    <property type="entry name" value="Plno_GlcNAc_GPI2"/>
</dbReference>
<evidence type="ECO:0000256" key="6">
    <source>
        <dbReference type="ARBA" id="ARBA00022989"/>
    </source>
</evidence>
<comment type="caution">
    <text evidence="9">The sequence shown here is derived from an EMBL/GenBank/DDBJ whole genome shotgun (WGS) entry which is preliminary data.</text>
</comment>
<dbReference type="Proteomes" id="UP000603453">
    <property type="component" value="Unassembled WGS sequence"/>
</dbReference>
<dbReference type="OrthoDB" id="196709at2759"/>
<evidence type="ECO:0000256" key="1">
    <source>
        <dbReference type="ARBA" id="ARBA00004141"/>
    </source>
</evidence>
<evidence type="ECO:0000313" key="9">
    <source>
        <dbReference type="EMBL" id="KAG2201653.1"/>
    </source>
</evidence>
<dbReference type="GO" id="GO:0000506">
    <property type="term" value="C:glycosylphosphatidylinositol-N-acetylglucosaminyltransferase (GPI-GnT) complex"/>
    <property type="evidence" value="ECO:0007669"/>
    <property type="project" value="TreeGrafter"/>
</dbReference>
<dbReference type="PANTHER" id="PTHR12982">
    <property type="entry name" value="PHOSPHATIDYLINOSITOL GLYCAN, CLASS C"/>
    <property type="match status" value="1"/>
</dbReference>
<keyword evidence="5 8" id="KW-0812">Transmembrane</keyword>